<organism evidence="3 4">
    <name type="scientific">Tahibacter aquaticus</name>
    <dbReference type="NCBI Taxonomy" id="520092"/>
    <lineage>
        <taxon>Bacteria</taxon>
        <taxon>Pseudomonadati</taxon>
        <taxon>Pseudomonadota</taxon>
        <taxon>Gammaproteobacteria</taxon>
        <taxon>Lysobacterales</taxon>
        <taxon>Rhodanobacteraceae</taxon>
        <taxon>Tahibacter</taxon>
    </lineage>
</organism>
<dbReference type="EMBL" id="SNZH01000002">
    <property type="protein sequence ID" value="TDR47749.1"/>
    <property type="molecule type" value="Genomic_DNA"/>
</dbReference>
<dbReference type="Proteomes" id="UP000295293">
    <property type="component" value="Unassembled WGS sequence"/>
</dbReference>
<sequence>MLSLCVIGAAGSTIHCPRRPDLVMEAHLPRLQSAIEAFHARCGQLPVQLEDLLPSRDSTGCHGPQRMTPSALRDYWGQPFVYAVTSAGHEFRLLSIGADRRPGTADDIVLGDTHKPWRPSYRPPFEWRRVPVQLAILLLLGMVVRAVVLTGRWLVRRLRSVWHRRSG</sequence>
<keyword evidence="4" id="KW-1185">Reference proteome</keyword>
<accession>A0A4R6Z813</accession>
<proteinExistence type="predicted"/>
<dbReference type="InterPro" id="IPR013545">
    <property type="entry name" value="T2SS_protein-GspG_C"/>
</dbReference>
<evidence type="ECO:0000313" key="4">
    <source>
        <dbReference type="Proteomes" id="UP000295293"/>
    </source>
</evidence>
<name>A0A4R6Z813_9GAMM</name>
<keyword evidence="1" id="KW-0812">Transmembrane</keyword>
<keyword evidence="1" id="KW-0472">Membrane</keyword>
<comment type="caution">
    <text evidence="3">The sequence shown here is derived from an EMBL/GenBank/DDBJ whole genome shotgun (WGS) entry which is preliminary data.</text>
</comment>
<evidence type="ECO:0000256" key="1">
    <source>
        <dbReference type="SAM" id="Phobius"/>
    </source>
</evidence>
<dbReference type="Pfam" id="PF08334">
    <property type="entry name" value="T2SSG"/>
    <property type="match status" value="1"/>
</dbReference>
<dbReference type="Gene3D" id="3.30.700.10">
    <property type="entry name" value="Glycoprotein, Type 4 Pilin"/>
    <property type="match status" value="1"/>
</dbReference>
<dbReference type="InterPro" id="IPR045584">
    <property type="entry name" value="Pilin-like"/>
</dbReference>
<reference evidence="3 4" key="1">
    <citation type="submission" date="2019-03" db="EMBL/GenBank/DDBJ databases">
        <title>Genomic Encyclopedia of Type Strains, Phase IV (KMG-IV): sequencing the most valuable type-strain genomes for metagenomic binning, comparative biology and taxonomic classification.</title>
        <authorList>
            <person name="Goeker M."/>
        </authorList>
    </citation>
    <scope>NUCLEOTIDE SEQUENCE [LARGE SCALE GENOMIC DNA]</scope>
    <source>
        <strain evidence="3 4">DSM 21667</strain>
    </source>
</reference>
<feature type="transmembrane region" description="Helical" evidence="1">
    <location>
        <begin position="134"/>
        <end position="155"/>
    </location>
</feature>
<evidence type="ECO:0000313" key="3">
    <source>
        <dbReference type="EMBL" id="TDR47749.1"/>
    </source>
</evidence>
<evidence type="ECO:0000259" key="2">
    <source>
        <dbReference type="Pfam" id="PF08334"/>
    </source>
</evidence>
<dbReference type="AlphaFoldDB" id="A0A4R6Z813"/>
<gene>
    <name evidence="3" type="ORF">DFR29_102410</name>
</gene>
<feature type="domain" description="Type II secretion system protein GspG C-terminal" evidence="2">
    <location>
        <begin position="26"/>
        <end position="107"/>
    </location>
</feature>
<dbReference type="SUPFAM" id="SSF54523">
    <property type="entry name" value="Pili subunits"/>
    <property type="match status" value="1"/>
</dbReference>
<protein>
    <submittedName>
        <fullName evidence="3">Type II secretion system (T2SS) protein G</fullName>
    </submittedName>
</protein>
<keyword evidence="1" id="KW-1133">Transmembrane helix</keyword>